<reference evidence="1 2" key="1">
    <citation type="journal article" date="2011" name="Plasmid">
        <title>Streptomyces turgidiscabies Car8 contains a modular pathogenicity island that shares virulence genes with other actinobacterial plant pathogens.</title>
        <authorList>
            <person name="Huguet-Tapia J.C."/>
            <person name="Badger J.H."/>
            <person name="Loria R."/>
            <person name="Pettis G.S."/>
        </authorList>
    </citation>
    <scope>NUCLEOTIDE SEQUENCE [LARGE SCALE GENOMIC DNA]</scope>
    <source>
        <strain evidence="1 2">Car8</strain>
    </source>
</reference>
<dbReference type="STRING" id="85558.T45_00896"/>
<comment type="caution">
    <text evidence="1">The sequence shown here is derived from an EMBL/GenBank/DDBJ whole genome shotgun (WGS) entry which is preliminary data.</text>
</comment>
<accession>L7FIQ8</accession>
<gene>
    <name evidence="1" type="ORF">STRTUCAR8_05137</name>
</gene>
<evidence type="ECO:0000313" key="1">
    <source>
        <dbReference type="EMBL" id="ELP71207.1"/>
    </source>
</evidence>
<name>L7FIQ8_STRT8</name>
<dbReference type="AlphaFoldDB" id="L7FIQ8"/>
<dbReference type="Proteomes" id="UP000010931">
    <property type="component" value="Unassembled WGS sequence"/>
</dbReference>
<keyword evidence="2" id="KW-1185">Reference proteome</keyword>
<proteinExistence type="predicted"/>
<organism evidence="1 2">
    <name type="scientific">Streptomyces turgidiscabies (strain Car8)</name>
    <dbReference type="NCBI Taxonomy" id="698760"/>
    <lineage>
        <taxon>Bacteria</taxon>
        <taxon>Bacillati</taxon>
        <taxon>Actinomycetota</taxon>
        <taxon>Actinomycetes</taxon>
        <taxon>Kitasatosporales</taxon>
        <taxon>Streptomycetaceae</taxon>
        <taxon>Streptomyces</taxon>
    </lineage>
</organism>
<dbReference type="GeneID" id="97399783"/>
<sequence length="40" mass="4050">MRLVPAHYALEEGRILVAERSDGGPVAAAVVAMSPAVGTS</sequence>
<dbReference type="RefSeq" id="WP_006373433.1">
    <property type="nucleotide sequence ID" value="NZ_AEJB01000013.1"/>
</dbReference>
<evidence type="ECO:0000313" key="2">
    <source>
        <dbReference type="Proteomes" id="UP000010931"/>
    </source>
</evidence>
<protein>
    <submittedName>
        <fullName evidence="1">Uncharacterized protein</fullName>
    </submittedName>
</protein>
<dbReference type="EMBL" id="AEJB01000013">
    <property type="protein sequence ID" value="ELP71207.1"/>
    <property type="molecule type" value="Genomic_DNA"/>
</dbReference>
<dbReference type="PATRIC" id="fig|698760.3.peg.136"/>